<name>A0A835QIF7_VANPL</name>
<evidence type="ECO:0000313" key="2">
    <source>
        <dbReference type="Proteomes" id="UP000636800"/>
    </source>
</evidence>
<comment type="caution">
    <text evidence="1">The sequence shown here is derived from an EMBL/GenBank/DDBJ whole genome shotgun (WGS) entry which is preliminary data.</text>
</comment>
<keyword evidence="2" id="KW-1185">Reference proteome</keyword>
<reference evidence="1 2" key="1">
    <citation type="journal article" date="2020" name="Nat. Food">
        <title>A phased Vanilla planifolia genome enables genetic improvement of flavour and production.</title>
        <authorList>
            <person name="Hasing T."/>
            <person name="Tang H."/>
            <person name="Brym M."/>
            <person name="Khazi F."/>
            <person name="Huang T."/>
            <person name="Chambers A.H."/>
        </authorList>
    </citation>
    <scope>NUCLEOTIDE SEQUENCE [LARGE SCALE GENOMIC DNA]</scope>
    <source>
        <tissue evidence="1">Leaf</tissue>
    </source>
</reference>
<gene>
    <name evidence="1" type="ORF">HPP92_016262</name>
</gene>
<accession>A0A835QIF7</accession>
<dbReference type="EMBL" id="JADCNL010000008">
    <property type="protein sequence ID" value="KAG0469562.1"/>
    <property type="molecule type" value="Genomic_DNA"/>
</dbReference>
<protein>
    <submittedName>
        <fullName evidence="1">Uncharacterized protein</fullName>
    </submittedName>
</protein>
<sequence length="175" mass="19799">MVISIEVEEKVRWLMEMEGKRALKDRLEAVGKEARATRTKGGLAHGRTCDAIGISPQIDLRPDTKGRRQILPGEEESMDSMAAKNRSAAIQSTVLVADAEILLPDSNHLIVDDRPFPSINRSPPRQIHRRVESLLRDGHSDQFLRRKSAFRRRINREGKPIEFRVSFRSHASSPA</sequence>
<organism evidence="1 2">
    <name type="scientific">Vanilla planifolia</name>
    <name type="common">Vanilla</name>
    <dbReference type="NCBI Taxonomy" id="51239"/>
    <lineage>
        <taxon>Eukaryota</taxon>
        <taxon>Viridiplantae</taxon>
        <taxon>Streptophyta</taxon>
        <taxon>Embryophyta</taxon>
        <taxon>Tracheophyta</taxon>
        <taxon>Spermatophyta</taxon>
        <taxon>Magnoliopsida</taxon>
        <taxon>Liliopsida</taxon>
        <taxon>Asparagales</taxon>
        <taxon>Orchidaceae</taxon>
        <taxon>Vanilloideae</taxon>
        <taxon>Vanilleae</taxon>
        <taxon>Vanilla</taxon>
    </lineage>
</organism>
<dbReference type="AlphaFoldDB" id="A0A835QIF7"/>
<proteinExistence type="predicted"/>
<dbReference type="Proteomes" id="UP000636800">
    <property type="component" value="Unassembled WGS sequence"/>
</dbReference>
<evidence type="ECO:0000313" key="1">
    <source>
        <dbReference type="EMBL" id="KAG0469562.1"/>
    </source>
</evidence>
<dbReference type="OrthoDB" id="15478at2759"/>